<dbReference type="GO" id="GO:0005634">
    <property type="term" value="C:nucleus"/>
    <property type="evidence" value="ECO:0000318"/>
    <property type="project" value="GO_Central"/>
</dbReference>
<dbReference type="Gene3D" id="3.30.530.20">
    <property type="match status" value="1"/>
</dbReference>
<evidence type="ECO:0000313" key="1">
    <source>
        <dbReference type="EMBL" id="KCW87763.1"/>
    </source>
</evidence>
<dbReference type="EMBL" id="KK198753">
    <property type="protein sequence ID" value="KCW87763.1"/>
    <property type="molecule type" value="Genomic_DNA"/>
</dbReference>
<organism evidence="1">
    <name type="scientific">Eucalyptus grandis</name>
    <name type="common">Flooded gum</name>
    <dbReference type="NCBI Taxonomy" id="71139"/>
    <lineage>
        <taxon>Eukaryota</taxon>
        <taxon>Viridiplantae</taxon>
        <taxon>Streptophyta</taxon>
        <taxon>Embryophyta</taxon>
        <taxon>Tracheophyta</taxon>
        <taxon>Spermatophyta</taxon>
        <taxon>Magnoliopsida</taxon>
        <taxon>eudicotyledons</taxon>
        <taxon>Gunneridae</taxon>
        <taxon>Pentapetalae</taxon>
        <taxon>rosids</taxon>
        <taxon>malvids</taxon>
        <taxon>Myrtales</taxon>
        <taxon>Myrtaceae</taxon>
        <taxon>Myrtoideae</taxon>
        <taxon>Eucalypteae</taxon>
        <taxon>Eucalyptus</taxon>
    </lineage>
</organism>
<dbReference type="Gramene" id="KCW87763">
    <property type="protein sequence ID" value="KCW87763"/>
    <property type="gene ID" value="EUGRSUZ_A00136"/>
</dbReference>
<dbReference type="GO" id="GO:0010427">
    <property type="term" value="F:abscisic acid binding"/>
    <property type="evidence" value="ECO:0000318"/>
    <property type="project" value="GO_Central"/>
</dbReference>
<dbReference type="Gramene" id="KCW88978">
    <property type="protein sequence ID" value="KCW88978"/>
    <property type="gene ID" value="EUGRSUZ_A01299"/>
</dbReference>
<dbReference type="GO" id="GO:0005737">
    <property type="term" value="C:cytoplasm"/>
    <property type="evidence" value="ECO:0000318"/>
    <property type="project" value="GO_Central"/>
</dbReference>
<dbReference type="GO" id="GO:0038023">
    <property type="term" value="F:signaling receptor activity"/>
    <property type="evidence" value="ECO:0000318"/>
    <property type="project" value="GO_Central"/>
</dbReference>
<reference evidence="1" key="1">
    <citation type="submission" date="2013-07" db="EMBL/GenBank/DDBJ databases">
        <title>The genome of Eucalyptus grandis.</title>
        <authorList>
            <person name="Schmutz J."/>
            <person name="Hayes R."/>
            <person name="Myburg A."/>
            <person name="Tuskan G."/>
            <person name="Grattapaglia D."/>
            <person name="Rokhsar D.S."/>
        </authorList>
    </citation>
    <scope>NUCLEOTIDE SEQUENCE</scope>
    <source>
        <tissue evidence="1">Leaf extractions</tissue>
    </source>
</reference>
<dbReference type="KEGG" id="egr:104436789"/>
<proteinExistence type="predicted"/>
<dbReference type="GO" id="GO:0009738">
    <property type="term" value="P:abscisic acid-activated signaling pathway"/>
    <property type="evidence" value="ECO:0000318"/>
    <property type="project" value="GO_Central"/>
</dbReference>
<dbReference type="PRINTS" id="PR00634">
    <property type="entry name" value="BETALLERGEN"/>
</dbReference>
<evidence type="ECO:0000313" key="2">
    <source>
        <dbReference type="EMBL" id="KCW88978.1"/>
    </source>
</evidence>
<dbReference type="GO" id="GO:0004864">
    <property type="term" value="F:protein phosphatase inhibitor activity"/>
    <property type="evidence" value="ECO:0000318"/>
    <property type="project" value="GO_Central"/>
</dbReference>
<dbReference type="SUPFAM" id="SSF55961">
    <property type="entry name" value="Bet v1-like"/>
    <property type="match status" value="1"/>
</dbReference>
<accession>A0A059DAJ5</accession>
<dbReference type="AlphaFoldDB" id="A0A059DAJ5"/>
<gene>
    <name evidence="1" type="ORF">EUGRSUZ_A00136</name>
    <name evidence="2" type="ORF">EUGRSUZ_A01299</name>
</gene>
<name>A0A059DAJ5_EUCGR</name>
<dbReference type="EMBL" id="KK198753">
    <property type="protein sequence ID" value="KCW88978.1"/>
    <property type="molecule type" value="Genomic_DNA"/>
</dbReference>
<evidence type="ECO:0008006" key="3">
    <source>
        <dbReference type="Google" id="ProtNLM"/>
    </source>
</evidence>
<dbReference type="InterPro" id="IPR023393">
    <property type="entry name" value="START-like_dom_sf"/>
</dbReference>
<protein>
    <recommendedName>
        <fullName evidence="3">Bet v I/Major latex protein domain-containing protein</fullName>
    </recommendedName>
</protein>
<sequence length="175" mass="19590">MVEVTHKAEIAHPIPKARLVEAFLEAKGFFPHTLLPAITNADIQETISVEGRQRRTVRYTVKAPDQEPFLYNHSTVDRDEQSRISKETSHEVKIVALPLEGGSVCKYAGRCFTVGQGDITEEEMIRPMREKASVMFRAIQAHAEAKSLKPSPVPGSAPPRRCHPVTEDCSCLRRM</sequence>
<dbReference type="InterPro" id="IPR024949">
    <property type="entry name" value="Bet_v_I_allergen"/>
</dbReference>